<dbReference type="InterPro" id="IPR045469">
    <property type="entry name" value="Nis1"/>
</dbReference>
<keyword evidence="1" id="KW-0732">Signal</keyword>
<dbReference type="Proteomes" id="UP000092666">
    <property type="component" value="Unassembled WGS sequence"/>
</dbReference>
<reference evidence="2 3" key="1">
    <citation type="submission" date="2013-07" db="EMBL/GenBank/DDBJ databases">
        <title>The Genome Sequence of Cryptococcus heveanensis BCC8398.</title>
        <authorList>
            <consortium name="The Broad Institute Genome Sequencing Platform"/>
            <person name="Cuomo C."/>
            <person name="Litvintseva A."/>
            <person name="Chen Y."/>
            <person name="Heitman J."/>
            <person name="Sun S."/>
            <person name="Springer D."/>
            <person name="Dromer F."/>
            <person name="Young S.K."/>
            <person name="Zeng Q."/>
            <person name="Gargeya S."/>
            <person name="Fitzgerald M."/>
            <person name="Abouelleil A."/>
            <person name="Alvarado L."/>
            <person name="Berlin A.M."/>
            <person name="Chapman S.B."/>
            <person name="Dewar J."/>
            <person name="Goldberg J."/>
            <person name="Griggs A."/>
            <person name="Gujja S."/>
            <person name="Hansen M."/>
            <person name="Howarth C."/>
            <person name="Imamovic A."/>
            <person name="Larimer J."/>
            <person name="McCowan C."/>
            <person name="Murphy C."/>
            <person name="Pearson M."/>
            <person name="Priest M."/>
            <person name="Roberts A."/>
            <person name="Saif S."/>
            <person name="Shea T."/>
            <person name="Sykes S."/>
            <person name="Wortman J."/>
            <person name="Nusbaum C."/>
            <person name="Birren B."/>
        </authorList>
    </citation>
    <scope>NUCLEOTIDE SEQUENCE [LARGE SCALE GENOMIC DNA]</scope>
    <source>
        <strain evidence="2 3">BCC8398</strain>
    </source>
</reference>
<dbReference type="EMBL" id="KI669499">
    <property type="protein sequence ID" value="OCF35386.1"/>
    <property type="molecule type" value="Genomic_DNA"/>
</dbReference>
<evidence type="ECO:0000256" key="1">
    <source>
        <dbReference type="SAM" id="SignalP"/>
    </source>
</evidence>
<dbReference type="Pfam" id="PF19271">
    <property type="entry name" value="Nis1"/>
    <property type="match status" value="1"/>
</dbReference>
<gene>
    <name evidence="2" type="ORF">I316_02936</name>
</gene>
<protein>
    <submittedName>
        <fullName evidence="2">Uncharacterized protein</fullName>
    </submittedName>
</protein>
<organism evidence="2 3">
    <name type="scientific">Kwoniella heveanensis BCC8398</name>
    <dbReference type="NCBI Taxonomy" id="1296120"/>
    <lineage>
        <taxon>Eukaryota</taxon>
        <taxon>Fungi</taxon>
        <taxon>Dikarya</taxon>
        <taxon>Basidiomycota</taxon>
        <taxon>Agaricomycotina</taxon>
        <taxon>Tremellomycetes</taxon>
        <taxon>Tremellales</taxon>
        <taxon>Cryptococcaceae</taxon>
        <taxon>Kwoniella</taxon>
    </lineage>
</organism>
<evidence type="ECO:0000313" key="3">
    <source>
        <dbReference type="Proteomes" id="UP000092666"/>
    </source>
</evidence>
<reference evidence="3" key="2">
    <citation type="submission" date="2013-12" db="EMBL/GenBank/DDBJ databases">
        <title>Evolution of pathogenesis and genome organization in the Tremellales.</title>
        <authorList>
            <person name="Cuomo C."/>
            <person name="Litvintseva A."/>
            <person name="Heitman J."/>
            <person name="Chen Y."/>
            <person name="Sun S."/>
            <person name="Springer D."/>
            <person name="Dromer F."/>
            <person name="Young S."/>
            <person name="Zeng Q."/>
            <person name="Chapman S."/>
            <person name="Gujja S."/>
            <person name="Saif S."/>
            <person name="Birren B."/>
        </authorList>
    </citation>
    <scope>NUCLEOTIDE SEQUENCE [LARGE SCALE GENOMIC DNA]</scope>
    <source>
        <strain evidence="3">BCC8398</strain>
    </source>
</reference>
<keyword evidence="3" id="KW-1185">Reference proteome</keyword>
<evidence type="ECO:0000313" key="2">
    <source>
        <dbReference type="EMBL" id="OCF35386.1"/>
    </source>
</evidence>
<name>A0A1B9GWI1_9TREE</name>
<feature type="signal peptide" evidence="1">
    <location>
        <begin position="1"/>
        <end position="26"/>
    </location>
</feature>
<feature type="chain" id="PRO_5008627431" evidence="1">
    <location>
        <begin position="27"/>
        <end position="143"/>
    </location>
</feature>
<dbReference type="OrthoDB" id="2568025at2759"/>
<dbReference type="AlphaFoldDB" id="A0A1B9GWI1"/>
<sequence>MKFSTASFLSFGAFAALSLFASSAEAKISHISVPEQAIPGQNITLTLTSQSYIQNWDDFGAILGLVRQGNECETCLGQEVGYINLYKNDTLGNSTHDVTLPETDAGQYTFVVAIPYLVGASGVTGINYFNQSITLTSSAKMRV</sequence>
<proteinExistence type="predicted"/>
<accession>A0A1B9GWI1</accession>